<keyword evidence="2" id="KW-0614">Plasmid</keyword>
<dbReference type="EMBL" id="CP020932">
    <property type="protein sequence ID" value="ARM86135.1"/>
    <property type="molecule type" value="Genomic_DNA"/>
</dbReference>
<keyword evidence="1" id="KW-0472">Membrane</keyword>
<name>A0A1W6KFB1_9GAMM</name>
<keyword evidence="1" id="KW-0812">Transmembrane</keyword>
<feature type="transmembrane region" description="Helical" evidence="1">
    <location>
        <begin position="17"/>
        <end position="34"/>
    </location>
</feature>
<accession>A0A1W6KFB1</accession>
<sequence length="78" mass="8957">MKHQDLDTKRHIDQPRIVLHLLVAVVFFGALLEFDMPQPTDKPVFDLACPIIQSKATDESGEYSVPAQRCFWFKTPKT</sequence>
<reference evidence="2 3" key="1">
    <citation type="submission" date="2017-04" db="EMBL/GenBank/DDBJ databases">
        <title>Genome Sequence of Marinobacter salarius strain SMR5 Isolated from a culture of the Diatom Skeletonema marinoi.</title>
        <authorList>
            <person name="Topel M."/>
            <person name="Pinder M.I.M."/>
            <person name="Johansson O.N."/>
            <person name="Kourtchenko O."/>
            <person name="Godhe A."/>
            <person name="Clarke A.K."/>
        </authorList>
    </citation>
    <scope>NUCLEOTIDE SEQUENCE [LARGE SCALE GENOMIC DNA]</scope>
    <source>
        <strain evidence="2 3">SMR5</strain>
        <plasmid evidence="3">Plasmid psmr5</plasmid>
    </source>
</reference>
<organism evidence="2 3">
    <name type="scientific">Marinobacter salarius</name>
    <dbReference type="NCBI Taxonomy" id="1420917"/>
    <lineage>
        <taxon>Bacteria</taxon>
        <taxon>Pseudomonadati</taxon>
        <taxon>Pseudomonadota</taxon>
        <taxon>Gammaproteobacteria</taxon>
        <taxon>Pseudomonadales</taxon>
        <taxon>Marinobacteraceae</taxon>
        <taxon>Marinobacter</taxon>
    </lineage>
</organism>
<evidence type="ECO:0000313" key="2">
    <source>
        <dbReference type="EMBL" id="ARM86135.1"/>
    </source>
</evidence>
<protein>
    <submittedName>
        <fullName evidence="2">Uncharacterized protein</fullName>
    </submittedName>
</protein>
<proteinExistence type="predicted"/>
<dbReference type="GeneID" id="77258257"/>
<keyword evidence="1" id="KW-1133">Transmembrane helix</keyword>
<evidence type="ECO:0000313" key="3">
    <source>
        <dbReference type="Proteomes" id="UP000193100"/>
    </source>
</evidence>
<dbReference type="RefSeq" id="WP_085682100.1">
    <property type="nucleotide sequence ID" value="NZ_CP020932.1"/>
</dbReference>
<evidence type="ECO:0000256" key="1">
    <source>
        <dbReference type="SAM" id="Phobius"/>
    </source>
</evidence>
<gene>
    <name evidence="2" type="ORF">MARSALSMR5_04115</name>
</gene>
<dbReference type="Proteomes" id="UP000193100">
    <property type="component" value="Plasmid pSMR5"/>
</dbReference>
<geneLocation type="plasmid" evidence="3">
    <name>psmr5</name>
</geneLocation>
<dbReference type="AlphaFoldDB" id="A0A1W6KFB1"/>